<dbReference type="Gene3D" id="2.60.40.10">
    <property type="entry name" value="Immunoglobulins"/>
    <property type="match status" value="1"/>
</dbReference>
<dbReference type="AlphaFoldDB" id="A0A918B080"/>
<dbReference type="InterPro" id="IPR008966">
    <property type="entry name" value="Adhesion_dom_sf"/>
</dbReference>
<dbReference type="PANTHER" id="PTHR34819">
    <property type="entry name" value="LARGE CYSTEINE-RICH PERIPLASMIC PROTEIN OMCB"/>
    <property type="match status" value="1"/>
</dbReference>
<proteinExistence type="predicted"/>
<reference evidence="2" key="2">
    <citation type="submission" date="2020-09" db="EMBL/GenBank/DDBJ databases">
        <authorList>
            <person name="Sun Q."/>
            <person name="Ohkuma M."/>
        </authorList>
    </citation>
    <scope>NUCLEOTIDE SEQUENCE</scope>
    <source>
        <strain evidence="2">JCM 4335</strain>
    </source>
</reference>
<dbReference type="GO" id="GO:0005975">
    <property type="term" value="P:carbohydrate metabolic process"/>
    <property type="evidence" value="ECO:0007669"/>
    <property type="project" value="UniProtKB-ARBA"/>
</dbReference>
<dbReference type="InterPro" id="IPR013783">
    <property type="entry name" value="Ig-like_fold"/>
</dbReference>
<dbReference type="Gene3D" id="2.60.120.260">
    <property type="entry name" value="Galactose-binding domain-like"/>
    <property type="match status" value="1"/>
</dbReference>
<evidence type="ECO:0000259" key="1">
    <source>
        <dbReference type="Pfam" id="PF01345"/>
    </source>
</evidence>
<dbReference type="InterPro" id="IPR051172">
    <property type="entry name" value="Chlamydia_OmcB"/>
</dbReference>
<evidence type="ECO:0000313" key="3">
    <source>
        <dbReference type="Proteomes" id="UP000654123"/>
    </source>
</evidence>
<reference evidence="2" key="1">
    <citation type="journal article" date="2014" name="Int. J. Syst. Evol. Microbiol.">
        <title>Complete genome sequence of Corynebacterium casei LMG S-19264T (=DSM 44701T), isolated from a smear-ripened cheese.</title>
        <authorList>
            <consortium name="US DOE Joint Genome Institute (JGI-PGF)"/>
            <person name="Walter F."/>
            <person name="Albersmeier A."/>
            <person name="Kalinowski J."/>
            <person name="Ruckert C."/>
        </authorList>
    </citation>
    <scope>NUCLEOTIDE SEQUENCE</scope>
    <source>
        <strain evidence="2">JCM 4335</strain>
    </source>
</reference>
<comment type="caution">
    <text evidence="2">The sequence shown here is derived from an EMBL/GenBank/DDBJ whole genome shotgun (WGS) entry which is preliminary data.</text>
</comment>
<feature type="domain" description="DUF11" evidence="1">
    <location>
        <begin position="186"/>
        <end position="225"/>
    </location>
</feature>
<dbReference type="SUPFAM" id="SSF49401">
    <property type="entry name" value="Bacterial adhesins"/>
    <property type="match status" value="1"/>
</dbReference>
<organism evidence="2 3">
    <name type="scientific">Streptomyces roseolilacinus</name>
    <dbReference type="NCBI Taxonomy" id="66904"/>
    <lineage>
        <taxon>Bacteria</taxon>
        <taxon>Bacillati</taxon>
        <taxon>Actinomycetota</taxon>
        <taxon>Actinomycetes</taxon>
        <taxon>Kitasatosporales</taxon>
        <taxon>Streptomycetaceae</taxon>
        <taxon>Streptomyces</taxon>
    </lineage>
</organism>
<dbReference type="PANTHER" id="PTHR34819:SF3">
    <property type="entry name" value="CELL SURFACE PROTEIN"/>
    <property type="match status" value="1"/>
</dbReference>
<accession>A0A918B080</accession>
<keyword evidence="3" id="KW-1185">Reference proteome</keyword>
<sequence>MTTPVPLRVSLVNGSFEQPSVTAVEFLPDASQTQEPRRVPGWLTTATDHRIELWRSGFNGVPAAHGAQFAELNAHQVSTLHQDLPTTPGTRLYWRLYHRGRLGQDTMALDIGAPGAVVEQRRFTDGNTAWGYYTGTYTVPAGQTTTRFAFRSVSAAGGNQGVGNFLDGVFFGTAPLVVLTKDAIPEGPLEVGDTLTYRITARNEGGGAAEALTLTDAVPAGTTYLPGSLRIVEGPNTGPKTDRRDDDQAYFDEQGNRVVFHLGDGATGGQPGSLPNTEVLPAGTTVEYRVTIDEASGGGRIANTATATYENRLGPTPEPLTATSDEAVTEVRPASDLAVVKAADATTVTVGQVVTYRVSVRNTGPNQATGVTVTDRLPDRLAFLSATGSPGSYDPATGLWTVGDLANGATATLTLRAKATAAGPLTNTATATAHEKDPDPSDNTDAVTVCVERAPSCDPCPPPRPSPCVPCDGVDLDPSPCNALTSTPSGLLVPQTRVTGTSGPAPRRIAGDLQSIDVVVNPPAPGDCPRTYTIEAYLTPRRGEAGPVADVDLLPTRTSDTWADTALQVTLPEPGTYLVTGDIDTQICATVDDAGSTNLWTTVRLVHVESGGVELGPRQSAQHQFSTSPTTRFQHCTSGPTPLSGLVTVTPAQGSKTVRVQAILRGGGPGDGLTGGSTIQLSDFRGSRSYLTYVKVGD</sequence>
<dbReference type="Proteomes" id="UP000654123">
    <property type="component" value="Unassembled WGS sequence"/>
</dbReference>
<evidence type="ECO:0000313" key="2">
    <source>
        <dbReference type="EMBL" id="GGQ09822.1"/>
    </source>
</evidence>
<feature type="domain" description="DUF11" evidence="1">
    <location>
        <begin position="336"/>
        <end position="449"/>
    </location>
</feature>
<dbReference type="InterPro" id="IPR001434">
    <property type="entry name" value="OmcB-like_DUF11"/>
</dbReference>
<name>A0A918B080_9ACTN</name>
<dbReference type="Pfam" id="PF01345">
    <property type="entry name" value="DUF11"/>
    <property type="match status" value="2"/>
</dbReference>
<dbReference type="NCBIfam" id="TIGR01451">
    <property type="entry name" value="B_ant_repeat"/>
    <property type="match status" value="2"/>
</dbReference>
<dbReference type="InterPro" id="IPR047589">
    <property type="entry name" value="DUF11_rpt"/>
</dbReference>
<dbReference type="Gene3D" id="2.60.40.740">
    <property type="match status" value="1"/>
</dbReference>
<protein>
    <recommendedName>
        <fullName evidence="1">DUF11 domain-containing protein</fullName>
    </recommendedName>
</protein>
<dbReference type="EMBL" id="BMSV01000005">
    <property type="protein sequence ID" value="GGQ09822.1"/>
    <property type="molecule type" value="Genomic_DNA"/>
</dbReference>
<gene>
    <name evidence="2" type="ORF">GCM10010249_30570</name>
</gene>